<dbReference type="PANTHER" id="PTHR43861">
    <property type="entry name" value="TRANS-ACONITATE 2-METHYLTRANSFERASE-RELATED"/>
    <property type="match status" value="1"/>
</dbReference>
<organism evidence="1 2">
    <name type="scientific">Psychroflexus salarius</name>
    <dbReference type="NCBI Taxonomy" id="1155689"/>
    <lineage>
        <taxon>Bacteria</taxon>
        <taxon>Pseudomonadati</taxon>
        <taxon>Bacteroidota</taxon>
        <taxon>Flavobacteriia</taxon>
        <taxon>Flavobacteriales</taxon>
        <taxon>Flavobacteriaceae</taxon>
        <taxon>Psychroflexus</taxon>
    </lineage>
</organism>
<keyword evidence="1" id="KW-0808">Transferase</keyword>
<dbReference type="InterPro" id="IPR029063">
    <property type="entry name" value="SAM-dependent_MTases_sf"/>
</dbReference>
<accession>A0A1M4UX30</accession>
<dbReference type="SUPFAM" id="SSF53335">
    <property type="entry name" value="S-adenosyl-L-methionine-dependent methyltransferases"/>
    <property type="match status" value="1"/>
</dbReference>
<gene>
    <name evidence="1" type="ORF">SAMN05444278_103139</name>
</gene>
<dbReference type="EMBL" id="FQTW01000003">
    <property type="protein sequence ID" value="SHE61219.1"/>
    <property type="molecule type" value="Genomic_DNA"/>
</dbReference>
<dbReference type="Gene3D" id="3.40.50.150">
    <property type="entry name" value="Vaccinia Virus protein VP39"/>
    <property type="match status" value="1"/>
</dbReference>
<dbReference type="PANTHER" id="PTHR43861:SF6">
    <property type="entry name" value="METHYLTRANSFERASE TYPE 11"/>
    <property type="match status" value="1"/>
</dbReference>
<proteinExistence type="predicted"/>
<dbReference type="AlphaFoldDB" id="A0A1M4UX30"/>
<evidence type="ECO:0000313" key="2">
    <source>
        <dbReference type="Proteomes" id="UP000184462"/>
    </source>
</evidence>
<reference evidence="1 2" key="1">
    <citation type="submission" date="2016-11" db="EMBL/GenBank/DDBJ databases">
        <authorList>
            <person name="Jaros S."/>
            <person name="Januszkiewicz K."/>
            <person name="Wedrychowicz H."/>
        </authorList>
    </citation>
    <scope>NUCLEOTIDE SEQUENCE [LARGE SCALE GENOMIC DNA]</scope>
    <source>
        <strain evidence="1 2">DSM 25661</strain>
    </source>
</reference>
<protein>
    <submittedName>
        <fullName evidence="1">Methyltransferase domain-containing protein</fullName>
    </submittedName>
</protein>
<dbReference type="GO" id="GO:0008168">
    <property type="term" value="F:methyltransferase activity"/>
    <property type="evidence" value="ECO:0007669"/>
    <property type="project" value="UniProtKB-KW"/>
</dbReference>
<dbReference type="RefSeq" id="WP_073192589.1">
    <property type="nucleotide sequence ID" value="NZ_FQTW01000003.1"/>
</dbReference>
<keyword evidence="1" id="KW-0489">Methyltransferase</keyword>
<name>A0A1M4UX30_9FLAO</name>
<dbReference type="GO" id="GO:0032259">
    <property type="term" value="P:methylation"/>
    <property type="evidence" value="ECO:0007669"/>
    <property type="project" value="UniProtKB-KW"/>
</dbReference>
<dbReference type="Proteomes" id="UP000184462">
    <property type="component" value="Unassembled WGS sequence"/>
</dbReference>
<keyword evidence="2" id="KW-1185">Reference proteome</keyword>
<sequence length="268" mass="31595">MKITDWAHSKKEFELKKIGKGVYRLSNIPQDLEAYYNFKDYISHQNEKKTLTEKIYQFVKKFMFGRKLKVIQQHTNKKNLRILDYGCGVGEFVSYLKNKRHEAEGFEPNEKARRVALENGVKLIDTLSKENKYDVICLYHVLEHIEDLDKKLKQLHQQLNDKGILIVAVPNHDAYDAKHYKTFWAAWDVPRHIWHFNKIGLKNTIESYSFKLIKTMPLWFDALYISMVSETFKNSSRLKGLLIGVISNLKALLTKNYSSNQFVFKKVK</sequence>
<evidence type="ECO:0000313" key="1">
    <source>
        <dbReference type="EMBL" id="SHE61219.1"/>
    </source>
</evidence>
<dbReference type="Pfam" id="PF13489">
    <property type="entry name" value="Methyltransf_23"/>
    <property type="match status" value="1"/>
</dbReference>
<dbReference type="CDD" id="cd02440">
    <property type="entry name" value="AdoMet_MTases"/>
    <property type="match status" value="1"/>
</dbReference>
<dbReference type="OrthoDB" id="2370471at2"/>
<dbReference type="STRING" id="1155689.SAMN05444278_103139"/>